<evidence type="ECO:0000256" key="2">
    <source>
        <dbReference type="ARBA" id="ARBA00023125"/>
    </source>
</evidence>
<protein>
    <submittedName>
        <fullName evidence="6">Transcriptional regulator, AraC family</fullName>
    </submittedName>
</protein>
<keyword evidence="7" id="KW-1185">Reference proteome</keyword>
<keyword evidence="2" id="KW-0238">DNA-binding</keyword>
<name>C8X7M3_NAKMY</name>
<evidence type="ECO:0000259" key="5">
    <source>
        <dbReference type="PROSITE" id="PS01124"/>
    </source>
</evidence>
<dbReference type="RefSeq" id="WP_015747857.1">
    <property type="nucleotide sequence ID" value="NC_013235.1"/>
</dbReference>
<dbReference type="PANTHER" id="PTHR46796">
    <property type="entry name" value="HTH-TYPE TRANSCRIPTIONAL ACTIVATOR RHAS-RELATED"/>
    <property type="match status" value="1"/>
</dbReference>
<gene>
    <name evidence="6" type="ordered locus">Namu_2626</name>
</gene>
<sequence>MRGASGAGLPVIVFDAQPTSAEEQFELFHDTTAPVFDTLPSGSPADFSAQATDYLVGDVVISRIAHAPQSMRRSIRHIRCGSEDALAVLVYRRGRVDLSFDRTEMTLDSQHVGIIDLARSFYAACTDIDSVWAVIPRRRLRASLGRSPCARLHRDSPRGRVLRSTVISVWNRLPNASAEDATTLAQEIIDATQSVLTDGDFAPSDTALAVAMSDFVIAHLDDLDLDARMLARTFHCSRSTLFRIFAPHGGVAAYIRDARLDRCLDELLEPYESTRTVHQIATRWGFENPSHFHRLFTTRYGTPPSTARGTRHAPPGRAYDQDTSKKINTFHQWATR</sequence>
<evidence type="ECO:0000256" key="4">
    <source>
        <dbReference type="SAM" id="MobiDB-lite"/>
    </source>
</evidence>
<dbReference type="STRING" id="479431.Namu_2626"/>
<dbReference type="InterPro" id="IPR018060">
    <property type="entry name" value="HTH_AraC"/>
</dbReference>
<dbReference type="SUPFAM" id="SSF46689">
    <property type="entry name" value="Homeodomain-like"/>
    <property type="match status" value="1"/>
</dbReference>
<feature type="region of interest" description="Disordered" evidence="4">
    <location>
        <begin position="301"/>
        <end position="322"/>
    </location>
</feature>
<evidence type="ECO:0000256" key="1">
    <source>
        <dbReference type="ARBA" id="ARBA00023015"/>
    </source>
</evidence>
<accession>C8X7M3</accession>
<dbReference type="GO" id="GO:0043565">
    <property type="term" value="F:sequence-specific DNA binding"/>
    <property type="evidence" value="ECO:0007669"/>
    <property type="project" value="InterPro"/>
</dbReference>
<dbReference type="InterPro" id="IPR009057">
    <property type="entry name" value="Homeodomain-like_sf"/>
</dbReference>
<dbReference type="Pfam" id="PF14525">
    <property type="entry name" value="AraC_binding_2"/>
    <property type="match status" value="1"/>
</dbReference>
<evidence type="ECO:0000313" key="6">
    <source>
        <dbReference type="EMBL" id="ACV78976.1"/>
    </source>
</evidence>
<dbReference type="eggNOG" id="COG2207">
    <property type="taxonomic scope" value="Bacteria"/>
</dbReference>
<dbReference type="InterPro" id="IPR035418">
    <property type="entry name" value="AraC-bd_2"/>
</dbReference>
<reference evidence="7" key="1">
    <citation type="submission" date="2009-09" db="EMBL/GenBank/DDBJ databases">
        <title>The complete genome of Nakamurella multipartita DSM 44233.</title>
        <authorList>
            <consortium name="US DOE Joint Genome Institute (JGI-PGF)"/>
            <person name="Lucas S."/>
            <person name="Copeland A."/>
            <person name="Lapidus A."/>
            <person name="Glavina del Rio T."/>
            <person name="Dalin E."/>
            <person name="Tice H."/>
            <person name="Bruce D."/>
            <person name="Goodwin L."/>
            <person name="Pitluck S."/>
            <person name="Kyrpides N."/>
            <person name="Mavromatis K."/>
            <person name="Ivanova N."/>
            <person name="Ovchinnikova G."/>
            <person name="Sims D."/>
            <person name="Meincke L."/>
            <person name="Brettin T."/>
            <person name="Detter J.C."/>
            <person name="Han C."/>
            <person name="Larimer F."/>
            <person name="Land M."/>
            <person name="Hauser L."/>
            <person name="Markowitz V."/>
            <person name="Cheng J.-F."/>
            <person name="Hugenholtz P."/>
            <person name="Woyke T."/>
            <person name="Wu D."/>
            <person name="Klenk H.-P."/>
            <person name="Eisen J.A."/>
        </authorList>
    </citation>
    <scope>NUCLEOTIDE SEQUENCE [LARGE SCALE GENOMIC DNA]</scope>
    <source>
        <strain evidence="7">ATCC 700099 / DSM 44233 / CIP 104796 / JCM 9543 / NBRC 105858 / Y-104</strain>
    </source>
</reference>
<dbReference type="AlphaFoldDB" id="C8X7M3"/>
<dbReference type="KEGG" id="nml:Namu_2626"/>
<organism evidence="6 7">
    <name type="scientific">Nakamurella multipartita (strain ATCC 700099 / DSM 44233 / CIP 104796 / JCM 9543 / NBRC 105858 / Y-104)</name>
    <name type="common">Microsphaera multipartita</name>
    <dbReference type="NCBI Taxonomy" id="479431"/>
    <lineage>
        <taxon>Bacteria</taxon>
        <taxon>Bacillati</taxon>
        <taxon>Actinomycetota</taxon>
        <taxon>Actinomycetes</taxon>
        <taxon>Nakamurellales</taxon>
        <taxon>Nakamurellaceae</taxon>
        <taxon>Nakamurella</taxon>
    </lineage>
</organism>
<dbReference type="InParanoid" id="C8X7M3"/>
<keyword evidence="3" id="KW-0804">Transcription</keyword>
<dbReference type="HOGENOM" id="CLU_049704_0_1_11"/>
<evidence type="ECO:0000256" key="3">
    <source>
        <dbReference type="ARBA" id="ARBA00023163"/>
    </source>
</evidence>
<dbReference type="Proteomes" id="UP000002218">
    <property type="component" value="Chromosome"/>
</dbReference>
<dbReference type="Gene3D" id="1.10.10.60">
    <property type="entry name" value="Homeodomain-like"/>
    <property type="match status" value="1"/>
</dbReference>
<dbReference type="PANTHER" id="PTHR46796:SF6">
    <property type="entry name" value="ARAC SUBFAMILY"/>
    <property type="match status" value="1"/>
</dbReference>
<feature type="domain" description="HTH araC/xylS-type" evidence="5">
    <location>
        <begin position="210"/>
        <end position="310"/>
    </location>
</feature>
<dbReference type="OrthoDB" id="9799345at2"/>
<evidence type="ECO:0000313" key="7">
    <source>
        <dbReference type="Proteomes" id="UP000002218"/>
    </source>
</evidence>
<dbReference type="PROSITE" id="PS01124">
    <property type="entry name" value="HTH_ARAC_FAMILY_2"/>
    <property type="match status" value="1"/>
</dbReference>
<dbReference type="InterPro" id="IPR050204">
    <property type="entry name" value="AraC_XylS_family_regulators"/>
</dbReference>
<reference evidence="6 7" key="2">
    <citation type="journal article" date="2010" name="Stand. Genomic Sci.">
        <title>Complete genome sequence of Nakamurella multipartita type strain (Y-104).</title>
        <authorList>
            <person name="Tice H."/>
            <person name="Mayilraj S."/>
            <person name="Sims D."/>
            <person name="Lapidus A."/>
            <person name="Nolan M."/>
            <person name="Lucas S."/>
            <person name="Glavina Del Rio T."/>
            <person name="Copeland A."/>
            <person name="Cheng J.F."/>
            <person name="Meincke L."/>
            <person name="Bruce D."/>
            <person name="Goodwin L."/>
            <person name="Pitluck S."/>
            <person name="Ivanova N."/>
            <person name="Mavromatis K."/>
            <person name="Ovchinnikova G."/>
            <person name="Pati A."/>
            <person name="Chen A."/>
            <person name="Palaniappan K."/>
            <person name="Land M."/>
            <person name="Hauser L."/>
            <person name="Chang Y.J."/>
            <person name="Jeffries C.D."/>
            <person name="Detter J.C."/>
            <person name="Brettin T."/>
            <person name="Rohde M."/>
            <person name="Goker M."/>
            <person name="Bristow J."/>
            <person name="Eisen J.A."/>
            <person name="Markowitz V."/>
            <person name="Hugenholtz P."/>
            <person name="Kyrpides N.C."/>
            <person name="Klenk H.P."/>
            <person name="Chen F."/>
        </authorList>
    </citation>
    <scope>NUCLEOTIDE SEQUENCE [LARGE SCALE GENOMIC DNA]</scope>
    <source>
        <strain evidence="7">ATCC 700099 / DSM 44233 / CIP 104796 / JCM 9543 / NBRC 105858 / Y-104</strain>
    </source>
</reference>
<dbReference type="EMBL" id="CP001737">
    <property type="protein sequence ID" value="ACV78976.1"/>
    <property type="molecule type" value="Genomic_DNA"/>
</dbReference>
<proteinExistence type="predicted"/>
<dbReference type="GO" id="GO:0003700">
    <property type="term" value="F:DNA-binding transcription factor activity"/>
    <property type="evidence" value="ECO:0007669"/>
    <property type="project" value="InterPro"/>
</dbReference>
<dbReference type="SMART" id="SM00342">
    <property type="entry name" value="HTH_ARAC"/>
    <property type="match status" value="1"/>
</dbReference>
<keyword evidence="1" id="KW-0805">Transcription regulation</keyword>
<dbReference type="Pfam" id="PF12833">
    <property type="entry name" value="HTH_18"/>
    <property type="match status" value="1"/>
</dbReference>